<name>A0ABP7DWD6_9ACTN</name>
<organism evidence="3 4">
    <name type="scientific">Streptomyces tremellae</name>
    <dbReference type="NCBI Taxonomy" id="1124239"/>
    <lineage>
        <taxon>Bacteria</taxon>
        <taxon>Bacillati</taxon>
        <taxon>Actinomycetota</taxon>
        <taxon>Actinomycetes</taxon>
        <taxon>Kitasatosporales</taxon>
        <taxon>Streptomycetaceae</taxon>
        <taxon>Streptomyces</taxon>
    </lineage>
</organism>
<keyword evidence="4" id="KW-1185">Reference proteome</keyword>
<feature type="compositionally biased region" description="Low complexity" evidence="1">
    <location>
        <begin position="632"/>
        <end position="641"/>
    </location>
</feature>
<evidence type="ECO:0008006" key="5">
    <source>
        <dbReference type="Google" id="ProtNLM"/>
    </source>
</evidence>
<protein>
    <recommendedName>
        <fullName evidence="5">FtsK domain-containing protein</fullName>
    </recommendedName>
</protein>
<proteinExistence type="predicted"/>
<dbReference type="EMBL" id="BAABEP010000002">
    <property type="protein sequence ID" value="GAA3709847.1"/>
    <property type="molecule type" value="Genomic_DNA"/>
</dbReference>
<dbReference type="Gene3D" id="3.40.50.300">
    <property type="entry name" value="P-loop containing nucleotide triphosphate hydrolases"/>
    <property type="match status" value="1"/>
</dbReference>
<evidence type="ECO:0000256" key="1">
    <source>
        <dbReference type="SAM" id="MobiDB-lite"/>
    </source>
</evidence>
<keyword evidence="2" id="KW-0812">Transmembrane</keyword>
<dbReference type="RefSeq" id="WP_345640375.1">
    <property type="nucleotide sequence ID" value="NZ_BAABEP010000002.1"/>
</dbReference>
<accession>A0ABP7DWD6</accession>
<keyword evidence="2" id="KW-0472">Membrane</keyword>
<evidence type="ECO:0000313" key="4">
    <source>
        <dbReference type="Proteomes" id="UP001499884"/>
    </source>
</evidence>
<dbReference type="InterPro" id="IPR027417">
    <property type="entry name" value="P-loop_NTPase"/>
</dbReference>
<dbReference type="Proteomes" id="UP001499884">
    <property type="component" value="Unassembled WGS sequence"/>
</dbReference>
<feature type="region of interest" description="Disordered" evidence="1">
    <location>
        <begin position="592"/>
        <end position="641"/>
    </location>
</feature>
<gene>
    <name evidence="3" type="ORF">GCM10023082_04730</name>
</gene>
<evidence type="ECO:0000256" key="2">
    <source>
        <dbReference type="SAM" id="Phobius"/>
    </source>
</evidence>
<feature type="transmembrane region" description="Helical" evidence="2">
    <location>
        <begin position="45"/>
        <end position="66"/>
    </location>
</feature>
<feature type="transmembrane region" description="Helical" evidence="2">
    <location>
        <begin position="72"/>
        <end position="92"/>
    </location>
</feature>
<sequence length="641" mass="71540">MAQTKFDKQLEDGLEQGAMVFGRFVSGAPLDGEPRPPGSLPRWGIALLRLVLLAWAGWAAWMWWWVKDHDRVIRVSIIAAAIAIPIVVVAAIRGRGRRQHMRALVIPMSMALKDLLSEWDDHQRLRALTIPIDRSFVAVRLPDGWHDPGGFKDQMRELIQDRMGGQWAGEWNLKNHPFNVVFTPQKPKPKLEPPETVDFFSDEVQKAIAACEPGQLVLGIDERQRPVIKEMTGETAMWALSVGSGGGKSSFLQMIITQLVRQRATVIGIDVKMASINCFEGVEGVHLYTDPGNIGDMRSAISWAAREVEARNYVKKGNPRKNFDRLTLILEEGNEFGDASKEWWNENKEKGEPASDPIWGDIASIMRMGRHVNVTIIGVFQDLREAAVGSRGLRNMFRMILMGNFNANQWKMIVNTTPVPESVDRAGRMMIIEGNRRVWIQVPYADPEDFRTHSMELRAKLGYSTEDLYGAPPARSPQRLPSLLQKSTPLFTKDADPDKQAISAGQGSGDGGRPSVDMIKDDPPALEDGAEQDGAGEPGEEVELLPLAEISRRLAEEGIEVSAELMRQHKRRRKDFPTGQVVDGKELFALADLAEYYGPNEDEEPEEPDEEHDDQDEAAEDVDGDDDDQAEEQQSGDAGQD</sequence>
<keyword evidence="2" id="KW-1133">Transmembrane helix</keyword>
<dbReference type="SUPFAM" id="SSF52540">
    <property type="entry name" value="P-loop containing nucleoside triphosphate hydrolases"/>
    <property type="match status" value="1"/>
</dbReference>
<feature type="region of interest" description="Disordered" evidence="1">
    <location>
        <begin position="489"/>
        <end position="547"/>
    </location>
</feature>
<evidence type="ECO:0000313" key="3">
    <source>
        <dbReference type="EMBL" id="GAA3709847.1"/>
    </source>
</evidence>
<feature type="compositionally biased region" description="Acidic residues" evidence="1">
    <location>
        <begin position="600"/>
        <end position="631"/>
    </location>
</feature>
<comment type="caution">
    <text evidence="3">The sequence shown here is derived from an EMBL/GenBank/DDBJ whole genome shotgun (WGS) entry which is preliminary data.</text>
</comment>
<reference evidence="4" key="1">
    <citation type="journal article" date="2019" name="Int. J. Syst. Evol. Microbiol.">
        <title>The Global Catalogue of Microorganisms (GCM) 10K type strain sequencing project: providing services to taxonomists for standard genome sequencing and annotation.</title>
        <authorList>
            <consortium name="The Broad Institute Genomics Platform"/>
            <consortium name="The Broad Institute Genome Sequencing Center for Infectious Disease"/>
            <person name="Wu L."/>
            <person name="Ma J."/>
        </authorList>
    </citation>
    <scope>NUCLEOTIDE SEQUENCE [LARGE SCALE GENOMIC DNA]</scope>
    <source>
        <strain evidence="4">JCM 30846</strain>
    </source>
</reference>